<protein>
    <recommendedName>
        <fullName evidence="2">Structural maintenance of chromosomes protein 5</fullName>
    </recommendedName>
</protein>
<name>A0ABY8EQR6_MALFU</name>
<dbReference type="Proteomes" id="UP000818624">
    <property type="component" value="Chromosome 2"/>
</dbReference>
<evidence type="ECO:0000313" key="6">
    <source>
        <dbReference type="EMBL" id="WFD47920.1"/>
    </source>
</evidence>
<feature type="coiled-coil region" evidence="4">
    <location>
        <begin position="407"/>
        <end position="434"/>
    </location>
</feature>
<keyword evidence="3 4" id="KW-0175">Coiled coil</keyword>
<accession>A0ABY8EQR6</accession>
<dbReference type="EMBL" id="CP046235">
    <property type="protein sequence ID" value="WFD47920.1"/>
    <property type="molecule type" value="Genomic_DNA"/>
</dbReference>
<evidence type="ECO:0000256" key="3">
    <source>
        <dbReference type="ARBA" id="ARBA00023054"/>
    </source>
</evidence>
<feature type="coiled-coil region" evidence="4">
    <location>
        <begin position="206"/>
        <end position="370"/>
    </location>
</feature>
<dbReference type="InterPro" id="IPR003395">
    <property type="entry name" value="RecF/RecN/SMC_N"/>
</dbReference>
<dbReference type="PANTHER" id="PTHR45916:SF1">
    <property type="entry name" value="STRUCTURAL MAINTENANCE OF CHROMOSOMES PROTEIN 5"/>
    <property type="match status" value="1"/>
</dbReference>
<evidence type="ECO:0000259" key="5">
    <source>
        <dbReference type="Pfam" id="PF02463"/>
    </source>
</evidence>
<feature type="domain" description="RecF/RecN/SMC N-terminal" evidence="5">
    <location>
        <begin position="35"/>
        <end position="1011"/>
    </location>
</feature>
<dbReference type="SUPFAM" id="SSF52540">
    <property type="entry name" value="P-loop containing nucleoside triphosphate hydrolases"/>
    <property type="match status" value="1"/>
</dbReference>
<sequence>MDVDGVDEGVGAPCAAPTPPGMRIRNANGFVPGAIVRVACENFVTYDAVEFFPGPYLNMIIGPNGTGKSTVVCAIALGLGWKPSVLGRAKDVASYVKLGHEQGWVEIELQGFPGTPNVTVRRILFRESNSSDWLLNGQNASSREVNAAVSPFHIEVGNLCAFLPQDRVADFACMNAARLLQETQHAAGHAQLSEWHAELITQGHALAKVRTRLERDIEEHDHLEARNQVLERDVRRYEERVELEKRVAFLHARIPYAQYREAKQRYDAARAQRSVAKEAVRDAERALAPLQEERERVEQRIEKLDVRLAERRHDADAAQGAVKRIAQDREQTELEMATLHEQEKQLETAEARRQQLLAELRERIAELARRAEQAPPPASAELDHELRSVKAEMRGVGEEMRDGEAQLAEVASEARQQAARRQHAEQQLAQLNNLRHQRLQILAHADRDTYNAVQWLASHRAIFQHEVYDPVLVLLDVKQPAAARAIESCLNWNVQRTFVCQSRADYDLLTHELIDKRGWRLNVVELEGGRPLDAYTPPLPPDELHKLGFDDYAIDLVDAPRDVLRFLCQTAHFHLIPIASRRRADPEQVERSGLFQRYIIGSTLFTTLVSKYGKRLPVTQSRDLKPLRNFAHSAQSEARATAEHELAALAEAAAQLEERRAALQRAADAHAARYAELTRERDAHAARQHEAHRLATEYRKTLALLDAERQKLAREEARAPIAVQRRQLGEQRRKLAIELAKLAERLLRTLEALLRAREECDTLVLSSLAYATQRTRCAEALREKQAALRDAHHALEQTLATFTEAKEETLACKRRYEQRMDECDDAMRELFREQYVDDTDSVDQLEMQLQSAQAALDIPWGVGANVVEAFRARKAQVAALQEAIRTARVEQAQIETAIQRVENRWLPALEALIANINERFSAAFQRLGCAGEVRLTRDDDYEKWGIDILVKFRDTEQLKPLTGQRQSGGERSLSTILYLLSLTELSRSPFSLVDEINQGMDPRAERAVHDQMVAITCRPEAGQYFLITPKLLSGLRYHALMKVLLINNGDWLPEQLKCTLPLLTTVSDVAARKRARQGAAAPRAAALVAS</sequence>
<evidence type="ECO:0000256" key="1">
    <source>
        <dbReference type="ARBA" id="ARBA00010171"/>
    </source>
</evidence>
<dbReference type="Pfam" id="PF02463">
    <property type="entry name" value="SMC_N"/>
    <property type="match status" value="1"/>
</dbReference>
<evidence type="ECO:0000256" key="2">
    <source>
        <dbReference type="ARBA" id="ARBA00018687"/>
    </source>
</evidence>
<proteinExistence type="inferred from homology"/>
<keyword evidence="7" id="KW-1185">Reference proteome</keyword>
<comment type="similarity">
    <text evidence="1">Belongs to the SMC family. SMC5 subfamily.</text>
</comment>
<evidence type="ECO:0000313" key="7">
    <source>
        <dbReference type="Proteomes" id="UP000818624"/>
    </source>
</evidence>
<dbReference type="Gene3D" id="3.40.50.300">
    <property type="entry name" value="P-loop containing nucleotide triphosphate hydrolases"/>
    <property type="match status" value="2"/>
</dbReference>
<feature type="coiled-coil region" evidence="4">
    <location>
        <begin position="639"/>
        <end position="833"/>
    </location>
</feature>
<evidence type="ECO:0000256" key="4">
    <source>
        <dbReference type="SAM" id="Coils"/>
    </source>
</evidence>
<organism evidence="6 7">
    <name type="scientific">Malassezia furfur</name>
    <name type="common">Pityriasis versicolor infection agent</name>
    <name type="synonym">Pityrosporum furfur</name>
    <dbReference type="NCBI Taxonomy" id="55194"/>
    <lineage>
        <taxon>Eukaryota</taxon>
        <taxon>Fungi</taxon>
        <taxon>Dikarya</taxon>
        <taxon>Basidiomycota</taxon>
        <taxon>Ustilaginomycotina</taxon>
        <taxon>Malasseziomycetes</taxon>
        <taxon>Malasseziales</taxon>
        <taxon>Malasseziaceae</taxon>
        <taxon>Malassezia</taxon>
    </lineage>
</organism>
<dbReference type="PANTHER" id="PTHR45916">
    <property type="entry name" value="STRUCTURAL MAINTENANCE OF CHROMOSOMES PROTEIN 5"/>
    <property type="match status" value="1"/>
</dbReference>
<gene>
    <name evidence="6" type="primary">SMC5</name>
    <name evidence="6" type="ORF">GLX27_002585</name>
</gene>
<dbReference type="InterPro" id="IPR027417">
    <property type="entry name" value="P-loop_NTPase"/>
</dbReference>
<reference evidence="6 7" key="1">
    <citation type="journal article" date="2020" name="Elife">
        <title>Loss of centromere function drives karyotype evolution in closely related Malassezia species.</title>
        <authorList>
            <person name="Sankaranarayanan S.R."/>
            <person name="Ianiri G."/>
            <person name="Coelho M.A."/>
            <person name="Reza M.H."/>
            <person name="Thimmappa B.C."/>
            <person name="Ganguly P."/>
            <person name="Vadnala R.N."/>
            <person name="Sun S."/>
            <person name="Siddharthan R."/>
            <person name="Tellgren-Roth C."/>
            <person name="Dawson T.L."/>
            <person name="Heitman J."/>
            <person name="Sanyal K."/>
        </authorList>
    </citation>
    <scope>NUCLEOTIDE SEQUENCE [LARGE SCALE GENOMIC DNA]</scope>
    <source>
        <strain evidence="6">CBS14141</strain>
    </source>
</reference>